<evidence type="ECO:0000313" key="21">
    <source>
        <dbReference type="Proteomes" id="UP000476030"/>
    </source>
</evidence>
<keyword evidence="11 19" id="KW-0460">Magnesium</keyword>
<dbReference type="RefSeq" id="WP_161315834.1">
    <property type="nucleotide sequence ID" value="NZ_WTUW01000002.1"/>
</dbReference>
<comment type="cofactor">
    <cofactor evidence="1 19">
        <name>Mg(2+)</name>
        <dbReference type="ChEBI" id="CHEBI:18420"/>
    </cofactor>
</comment>
<evidence type="ECO:0000256" key="3">
    <source>
        <dbReference type="ARBA" id="ARBA00004663"/>
    </source>
</evidence>
<keyword evidence="9 19" id="KW-0808">Transferase</keyword>
<comment type="catalytic activity">
    <reaction evidence="18 19">
        <text>alpha-ribazole 5'-phosphate + adenosylcob(III)inamide-GDP = adenosylcob(III)alamin 5'-phosphate + GMP + H(+)</text>
        <dbReference type="Rhea" id="RHEA:23560"/>
        <dbReference type="ChEBI" id="CHEBI:15378"/>
        <dbReference type="ChEBI" id="CHEBI:57918"/>
        <dbReference type="ChEBI" id="CHEBI:58115"/>
        <dbReference type="ChEBI" id="CHEBI:60487"/>
        <dbReference type="ChEBI" id="CHEBI:60493"/>
        <dbReference type="EC" id="2.7.8.26"/>
    </reaction>
</comment>
<organism evidence="20 21">
    <name type="scientific">Sneathiella litorea</name>
    <dbReference type="NCBI Taxonomy" id="2606216"/>
    <lineage>
        <taxon>Bacteria</taxon>
        <taxon>Pseudomonadati</taxon>
        <taxon>Pseudomonadota</taxon>
        <taxon>Alphaproteobacteria</taxon>
        <taxon>Sneathiellales</taxon>
        <taxon>Sneathiellaceae</taxon>
        <taxon>Sneathiella</taxon>
    </lineage>
</organism>
<dbReference type="GO" id="GO:0005886">
    <property type="term" value="C:plasma membrane"/>
    <property type="evidence" value="ECO:0007669"/>
    <property type="project" value="UniProtKB-SubCell"/>
</dbReference>
<keyword evidence="13 19" id="KW-0472">Membrane</keyword>
<evidence type="ECO:0000313" key="20">
    <source>
        <dbReference type="EMBL" id="MZR31319.1"/>
    </source>
</evidence>
<feature type="transmembrane region" description="Helical" evidence="19">
    <location>
        <begin position="214"/>
        <end position="231"/>
    </location>
</feature>
<feature type="transmembrane region" description="Helical" evidence="19">
    <location>
        <begin position="190"/>
        <end position="208"/>
    </location>
</feature>
<dbReference type="EC" id="2.7.8.26" evidence="5 19"/>
<keyword evidence="21" id="KW-1185">Reference proteome</keyword>
<evidence type="ECO:0000256" key="10">
    <source>
        <dbReference type="ARBA" id="ARBA00022692"/>
    </source>
</evidence>
<evidence type="ECO:0000256" key="4">
    <source>
        <dbReference type="ARBA" id="ARBA00010561"/>
    </source>
</evidence>
<dbReference type="Pfam" id="PF02654">
    <property type="entry name" value="CobS"/>
    <property type="match status" value="1"/>
</dbReference>
<feature type="transmembrane region" description="Helical" evidence="19">
    <location>
        <begin position="49"/>
        <end position="67"/>
    </location>
</feature>
<evidence type="ECO:0000256" key="7">
    <source>
        <dbReference type="ARBA" id="ARBA00022475"/>
    </source>
</evidence>
<keyword evidence="12 19" id="KW-1133">Transmembrane helix</keyword>
<evidence type="ECO:0000256" key="16">
    <source>
        <dbReference type="ARBA" id="ARBA00032853"/>
    </source>
</evidence>
<evidence type="ECO:0000256" key="2">
    <source>
        <dbReference type="ARBA" id="ARBA00004651"/>
    </source>
</evidence>
<dbReference type="PANTHER" id="PTHR34148">
    <property type="entry name" value="ADENOSYLCOBINAMIDE-GDP RIBAZOLETRANSFERASE"/>
    <property type="match status" value="1"/>
</dbReference>
<dbReference type="UniPathway" id="UPA00148">
    <property type="reaction ID" value="UER00238"/>
</dbReference>
<dbReference type="Proteomes" id="UP000476030">
    <property type="component" value="Unassembled WGS sequence"/>
</dbReference>
<evidence type="ECO:0000256" key="1">
    <source>
        <dbReference type="ARBA" id="ARBA00001946"/>
    </source>
</evidence>
<keyword evidence="7 19" id="KW-1003">Cell membrane</keyword>
<comment type="catalytic activity">
    <reaction evidence="17 19">
        <text>alpha-ribazole + adenosylcob(III)inamide-GDP = adenosylcob(III)alamin + GMP + H(+)</text>
        <dbReference type="Rhea" id="RHEA:16049"/>
        <dbReference type="ChEBI" id="CHEBI:10329"/>
        <dbReference type="ChEBI" id="CHEBI:15378"/>
        <dbReference type="ChEBI" id="CHEBI:18408"/>
        <dbReference type="ChEBI" id="CHEBI:58115"/>
        <dbReference type="ChEBI" id="CHEBI:60487"/>
        <dbReference type="EC" id="2.7.8.26"/>
    </reaction>
</comment>
<evidence type="ECO:0000256" key="9">
    <source>
        <dbReference type="ARBA" id="ARBA00022679"/>
    </source>
</evidence>
<protein>
    <recommendedName>
        <fullName evidence="6 19">Adenosylcobinamide-GDP ribazoletransferase</fullName>
        <ecNumber evidence="5 19">2.7.8.26</ecNumber>
    </recommendedName>
    <alternativeName>
        <fullName evidence="16 19">Cobalamin synthase</fullName>
    </alternativeName>
    <alternativeName>
        <fullName evidence="15 19">Cobalamin-5'-phosphate synthase</fullName>
    </alternativeName>
</protein>
<evidence type="ECO:0000256" key="15">
    <source>
        <dbReference type="ARBA" id="ARBA00032605"/>
    </source>
</evidence>
<evidence type="ECO:0000256" key="11">
    <source>
        <dbReference type="ARBA" id="ARBA00022842"/>
    </source>
</evidence>
<keyword evidence="8 19" id="KW-0169">Cobalamin biosynthesis</keyword>
<evidence type="ECO:0000256" key="8">
    <source>
        <dbReference type="ARBA" id="ARBA00022573"/>
    </source>
</evidence>
<dbReference type="InterPro" id="IPR003805">
    <property type="entry name" value="CobS"/>
</dbReference>
<keyword evidence="10 19" id="KW-0812">Transmembrane</keyword>
<dbReference type="HAMAP" id="MF_00719">
    <property type="entry name" value="CobS"/>
    <property type="match status" value="1"/>
</dbReference>
<evidence type="ECO:0000256" key="5">
    <source>
        <dbReference type="ARBA" id="ARBA00013200"/>
    </source>
</evidence>
<evidence type="ECO:0000256" key="14">
    <source>
        <dbReference type="ARBA" id="ARBA00025228"/>
    </source>
</evidence>
<comment type="function">
    <text evidence="14 19">Joins adenosylcobinamide-GDP and alpha-ribazole to generate adenosylcobalamin (Ado-cobalamin). Also synthesizes adenosylcobalamin 5'-phosphate from adenosylcobinamide-GDP and alpha-ribazole 5'-phosphate.</text>
</comment>
<comment type="caution">
    <text evidence="20">The sequence shown here is derived from an EMBL/GenBank/DDBJ whole genome shotgun (WGS) entry which is preliminary data.</text>
</comment>
<reference evidence="20 21" key="1">
    <citation type="submission" date="2019-12" db="EMBL/GenBank/DDBJ databases">
        <title>Snethiella sp. nov. sp. isolated from sea sand.</title>
        <authorList>
            <person name="Kim J."/>
            <person name="Jeong S.E."/>
            <person name="Jung H.S."/>
            <person name="Jeon C.O."/>
        </authorList>
    </citation>
    <scope>NUCLEOTIDE SEQUENCE [LARGE SCALE GENOMIC DNA]</scope>
    <source>
        <strain evidence="20 21">DP05</strain>
    </source>
</reference>
<dbReference type="GO" id="GO:0009236">
    <property type="term" value="P:cobalamin biosynthetic process"/>
    <property type="evidence" value="ECO:0007669"/>
    <property type="project" value="UniProtKB-UniRule"/>
</dbReference>
<evidence type="ECO:0000256" key="17">
    <source>
        <dbReference type="ARBA" id="ARBA00048623"/>
    </source>
</evidence>
<feature type="transmembrane region" description="Helical" evidence="19">
    <location>
        <begin position="12"/>
        <end position="28"/>
    </location>
</feature>
<evidence type="ECO:0000256" key="6">
    <source>
        <dbReference type="ARBA" id="ARBA00015850"/>
    </source>
</evidence>
<comment type="pathway">
    <text evidence="3 19">Cofactor biosynthesis; adenosylcobalamin biosynthesis; adenosylcobalamin from cob(II)yrinate a,c-diamide: step 7/7.</text>
</comment>
<evidence type="ECO:0000256" key="13">
    <source>
        <dbReference type="ARBA" id="ARBA00023136"/>
    </source>
</evidence>
<evidence type="ECO:0000256" key="12">
    <source>
        <dbReference type="ARBA" id="ARBA00022989"/>
    </source>
</evidence>
<dbReference type="EMBL" id="WTUW01000002">
    <property type="protein sequence ID" value="MZR31319.1"/>
    <property type="molecule type" value="Genomic_DNA"/>
</dbReference>
<gene>
    <name evidence="19 20" type="primary">cobS</name>
    <name evidence="20" type="ORF">GQE98_11815</name>
</gene>
<comment type="similarity">
    <text evidence="4 19">Belongs to the CobS family.</text>
</comment>
<proteinExistence type="inferred from homology"/>
<evidence type="ECO:0000256" key="19">
    <source>
        <dbReference type="HAMAP-Rule" id="MF_00719"/>
    </source>
</evidence>
<accession>A0A6L8W9D4</accession>
<dbReference type="PANTHER" id="PTHR34148:SF1">
    <property type="entry name" value="ADENOSYLCOBINAMIDE-GDP RIBAZOLETRANSFERASE"/>
    <property type="match status" value="1"/>
</dbReference>
<sequence>MTDPQSRIPTPYKGSWVQDFLVALVFLTRLPIRPDFTFNMTALKSACRVFSLIGLIVGGVTGTIYILATFMGLPLLVSALLAVAGQVIITGALHEDAIGDVADGFGGGADKVKKLAIMRDSRVGTYAVVTLILIIGLKVAALGNMPDPLMGFAILVVAAAVSRGLITWALYLLPSARDEGLGHGAGRPEIMAPLVSAVLCTLIAILILGPHLGAVALLSGIIGAGMMGVIAKRQIGGQTGDVLGAIQQVSEIFILIACLMAI</sequence>
<dbReference type="AlphaFoldDB" id="A0A6L8W9D4"/>
<evidence type="ECO:0000256" key="18">
    <source>
        <dbReference type="ARBA" id="ARBA00049504"/>
    </source>
</evidence>
<dbReference type="GO" id="GO:0008818">
    <property type="term" value="F:cobalamin 5'-phosphate synthase activity"/>
    <property type="evidence" value="ECO:0007669"/>
    <property type="project" value="UniProtKB-UniRule"/>
</dbReference>
<feature type="transmembrane region" description="Helical" evidence="19">
    <location>
        <begin position="73"/>
        <end position="93"/>
    </location>
</feature>
<dbReference type="NCBIfam" id="TIGR00317">
    <property type="entry name" value="cobS"/>
    <property type="match status" value="1"/>
</dbReference>
<comment type="subcellular location">
    <subcellularLocation>
        <location evidence="2 19">Cell membrane</location>
        <topology evidence="2 19">Multi-pass membrane protein</topology>
    </subcellularLocation>
</comment>
<feature type="transmembrane region" description="Helical" evidence="19">
    <location>
        <begin position="149"/>
        <end position="170"/>
    </location>
</feature>
<dbReference type="GO" id="GO:0051073">
    <property type="term" value="F:adenosylcobinamide-GDP ribazoletransferase activity"/>
    <property type="evidence" value="ECO:0007669"/>
    <property type="project" value="UniProtKB-UniRule"/>
</dbReference>
<feature type="transmembrane region" description="Helical" evidence="19">
    <location>
        <begin position="123"/>
        <end position="143"/>
    </location>
</feature>
<name>A0A6L8W9D4_9PROT</name>